<keyword evidence="3" id="KW-1185">Reference proteome</keyword>
<evidence type="ECO:0000259" key="1">
    <source>
        <dbReference type="Pfam" id="PF00903"/>
    </source>
</evidence>
<accession>A0A939SAR1</accession>
<dbReference type="EMBL" id="JAGDYM010000003">
    <property type="protein sequence ID" value="MBO1900730.1"/>
    <property type="molecule type" value="Genomic_DNA"/>
</dbReference>
<dbReference type="CDD" id="cd06588">
    <property type="entry name" value="PhnB_like"/>
    <property type="match status" value="1"/>
</dbReference>
<comment type="caution">
    <text evidence="2">The sequence shown here is derived from an EMBL/GenBank/DDBJ whole genome shotgun (WGS) entry which is preliminary data.</text>
</comment>
<reference evidence="2" key="1">
    <citation type="submission" date="2021-03" db="EMBL/GenBank/DDBJ databases">
        <title>Leucobacter chromiisoli sp. nov., isolated from chromium-containing soil of chemical plant.</title>
        <authorList>
            <person name="Xu Z."/>
        </authorList>
    </citation>
    <scope>NUCLEOTIDE SEQUENCE</scope>
    <source>
        <strain evidence="2">S27</strain>
    </source>
</reference>
<dbReference type="PANTHER" id="PTHR33990">
    <property type="entry name" value="PROTEIN YJDN-RELATED"/>
    <property type="match status" value="1"/>
</dbReference>
<dbReference type="InterPro" id="IPR029068">
    <property type="entry name" value="Glyas_Bleomycin-R_OHBP_Dase"/>
</dbReference>
<evidence type="ECO:0000313" key="2">
    <source>
        <dbReference type="EMBL" id="MBO1900730.1"/>
    </source>
</evidence>
<name>A0A939SAR1_9MICO</name>
<dbReference type="Pfam" id="PF00903">
    <property type="entry name" value="Glyoxalase"/>
    <property type="match status" value="1"/>
</dbReference>
<evidence type="ECO:0000313" key="3">
    <source>
        <dbReference type="Proteomes" id="UP000664382"/>
    </source>
</evidence>
<dbReference type="AlphaFoldDB" id="A0A939SAR1"/>
<dbReference type="PANTHER" id="PTHR33990:SF1">
    <property type="entry name" value="PROTEIN YJDN"/>
    <property type="match status" value="1"/>
</dbReference>
<organism evidence="2 3">
    <name type="scientific">Leucobacter weissii</name>
    <dbReference type="NCBI Taxonomy" id="1983706"/>
    <lineage>
        <taxon>Bacteria</taxon>
        <taxon>Bacillati</taxon>
        <taxon>Actinomycetota</taxon>
        <taxon>Actinomycetes</taxon>
        <taxon>Micrococcales</taxon>
        <taxon>Microbacteriaceae</taxon>
        <taxon>Leucobacter</taxon>
    </lineage>
</organism>
<feature type="domain" description="Glyoxalase/fosfomycin resistance/dioxygenase" evidence="1">
    <location>
        <begin position="10"/>
        <end position="134"/>
    </location>
</feature>
<dbReference type="RefSeq" id="WP_208095394.1">
    <property type="nucleotide sequence ID" value="NZ_JAGDYM010000003.1"/>
</dbReference>
<dbReference type="InterPro" id="IPR028973">
    <property type="entry name" value="PhnB-like"/>
</dbReference>
<protein>
    <submittedName>
        <fullName evidence="2">VOC family protein</fullName>
    </submittedName>
</protein>
<sequence>MPSTLATYFAFPGNTAEVLEHWHSVLGGELEIVRYSDMPLEGLPFEPDPNAVAHATLKLPAGEIAGSDVVDDKEYPLRDTAYSLLYTAETPDEARELFQGLLDGGGTVGMPLEIAPWGDLYGQVFDRFGVMWAFSYENA</sequence>
<gene>
    <name evidence="2" type="ORF">J4H92_02055</name>
</gene>
<dbReference type="Gene3D" id="3.10.180.10">
    <property type="entry name" value="2,3-Dihydroxybiphenyl 1,2-Dioxygenase, domain 1"/>
    <property type="match status" value="1"/>
</dbReference>
<proteinExistence type="predicted"/>
<dbReference type="SUPFAM" id="SSF54593">
    <property type="entry name" value="Glyoxalase/Bleomycin resistance protein/Dihydroxybiphenyl dioxygenase"/>
    <property type="match status" value="1"/>
</dbReference>
<dbReference type="InterPro" id="IPR004360">
    <property type="entry name" value="Glyas_Fos-R_dOase_dom"/>
</dbReference>
<dbReference type="Proteomes" id="UP000664382">
    <property type="component" value="Unassembled WGS sequence"/>
</dbReference>